<organism evidence="1 2">
    <name type="scientific">Stylonychia lemnae</name>
    <name type="common">Ciliate</name>
    <dbReference type="NCBI Taxonomy" id="5949"/>
    <lineage>
        <taxon>Eukaryota</taxon>
        <taxon>Sar</taxon>
        <taxon>Alveolata</taxon>
        <taxon>Ciliophora</taxon>
        <taxon>Intramacronucleata</taxon>
        <taxon>Spirotrichea</taxon>
        <taxon>Stichotrichia</taxon>
        <taxon>Sporadotrichida</taxon>
        <taxon>Oxytrichidae</taxon>
        <taxon>Stylonychinae</taxon>
        <taxon>Stylonychia</taxon>
    </lineage>
</organism>
<evidence type="ECO:0000313" key="2">
    <source>
        <dbReference type="Proteomes" id="UP000039865"/>
    </source>
</evidence>
<proteinExistence type="predicted"/>
<dbReference type="Proteomes" id="UP000039865">
    <property type="component" value="Unassembled WGS sequence"/>
</dbReference>
<gene>
    <name evidence="1" type="primary">Contig15728.g16759</name>
    <name evidence="1" type="ORF">STYLEM_3608</name>
</gene>
<dbReference type="AlphaFoldDB" id="A0A077ZXJ1"/>
<evidence type="ECO:0000313" key="1">
    <source>
        <dbReference type="EMBL" id="CDW74626.1"/>
    </source>
</evidence>
<protein>
    <submittedName>
        <fullName evidence="1">Uncharacterized protein</fullName>
    </submittedName>
</protein>
<keyword evidence="2" id="KW-1185">Reference proteome</keyword>
<dbReference type="EMBL" id="CCKQ01003509">
    <property type="protein sequence ID" value="CDW74626.1"/>
    <property type="molecule type" value="Genomic_DNA"/>
</dbReference>
<sequence length="113" mass="13747">MQSNINGLLNDLDQYFETMQRYMFNLTFLNQIQRNYNIIYQVILQLTSQQTYLQRLEIYMMGIKFRIKLLMEDMAQSSMQKIKIRKKLLLSNKISLFQIFAKTKIFLLKYLEL</sequence>
<accession>A0A077ZXJ1</accession>
<dbReference type="InParanoid" id="A0A077ZXJ1"/>
<name>A0A077ZXJ1_STYLE</name>
<reference evidence="1 2" key="1">
    <citation type="submission" date="2014-06" db="EMBL/GenBank/DDBJ databases">
        <authorList>
            <person name="Swart Estienne"/>
        </authorList>
    </citation>
    <scope>NUCLEOTIDE SEQUENCE [LARGE SCALE GENOMIC DNA]</scope>
    <source>
        <strain evidence="1 2">130c</strain>
    </source>
</reference>